<evidence type="ECO:0000313" key="1">
    <source>
        <dbReference type="EMBL" id="KAA1009775.1"/>
    </source>
</evidence>
<dbReference type="EMBL" id="VTUZ01000013">
    <property type="protein sequence ID" value="KAA1009775.1"/>
    <property type="molecule type" value="Genomic_DNA"/>
</dbReference>
<comment type="caution">
    <text evidence="1">The sequence shown here is derived from an EMBL/GenBank/DDBJ whole genome shotgun (WGS) entry which is preliminary data.</text>
</comment>
<protein>
    <submittedName>
        <fullName evidence="1">Uncharacterized protein</fullName>
    </submittedName>
</protein>
<sequence>MPYNMGDAPELTRLLLSVFTEMPQPAIEEGLQRYLWRHIRFDDAEQLADALDDVRSGATGDFLYHKANIRGGERRLCLL</sequence>
<dbReference type="AlphaFoldDB" id="A0A5B0H3M5"/>
<proteinExistence type="predicted"/>
<name>A0A5B0H3M5_9BURK</name>
<keyword evidence="2" id="KW-1185">Reference proteome</keyword>
<reference evidence="1 2" key="1">
    <citation type="submission" date="2019-08" db="EMBL/GenBank/DDBJ databases">
        <title>Paraburkholderia sp. DCY113.</title>
        <authorList>
            <person name="Kang J."/>
        </authorList>
    </citation>
    <scope>NUCLEOTIDE SEQUENCE [LARGE SCALE GENOMIC DNA]</scope>
    <source>
        <strain evidence="1 2">DCY113</strain>
    </source>
</reference>
<gene>
    <name evidence="1" type="ORF">FVF58_21030</name>
</gene>
<evidence type="ECO:0000313" key="2">
    <source>
        <dbReference type="Proteomes" id="UP000325273"/>
    </source>
</evidence>
<dbReference type="RefSeq" id="WP_149671779.1">
    <property type="nucleotide sequence ID" value="NZ_VTUZ01000013.1"/>
</dbReference>
<accession>A0A5B0H3M5</accession>
<organism evidence="1 2">
    <name type="scientific">Paraburkholderia panacisoli</name>
    <dbReference type="NCBI Taxonomy" id="2603818"/>
    <lineage>
        <taxon>Bacteria</taxon>
        <taxon>Pseudomonadati</taxon>
        <taxon>Pseudomonadota</taxon>
        <taxon>Betaproteobacteria</taxon>
        <taxon>Burkholderiales</taxon>
        <taxon>Burkholderiaceae</taxon>
        <taxon>Paraburkholderia</taxon>
    </lineage>
</organism>
<dbReference type="Proteomes" id="UP000325273">
    <property type="component" value="Unassembled WGS sequence"/>
</dbReference>